<dbReference type="EMBL" id="CP063189">
    <property type="protein sequence ID" value="WCZ31681.1"/>
    <property type="molecule type" value="Genomic_DNA"/>
</dbReference>
<dbReference type="Proteomes" id="UP001220064">
    <property type="component" value="Chromosome"/>
</dbReference>
<feature type="transmembrane region" description="Helical" evidence="2">
    <location>
        <begin position="391"/>
        <end position="410"/>
    </location>
</feature>
<keyword evidence="2" id="KW-0472">Membrane</keyword>
<protein>
    <submittedName>
        <fullName evidence="3">Uncharacterized protein</fullName>
    </submittedName>
</protein>
<evidence type="ECO:0000256" key="2">
    <source>
        <dbReference type="SAM" id="Phobius"/>
    </source>
</evidence>
<keyword evidence="2" id="KW-1133">Transmembrane helix</keyword>
<evidence type="ECO:0000313" key="4">
    <source>
        <dbReference type="Proteomes" id="UP001220064"/>
    </source>
</evidence>
<name>A0ABY7U4S5_9CORY</name>
<feature type="compositionally biased region" description="Basic and acidic residues" evidence="1">
    <location>
        <begin position="14"/>
        <end position="32"/>
    </location>
</feature>
<feature type="transmembrane region" description="Helical" evidence="2">
    <location>
        <begin position="301"/>
        <end position="325"/>
    </location>
</feature>
<evidence type="ECO:0000256" key="1">
    <source>
        <dbReference type="SAM" id="MobiDB-lite"/>
    </source>
</evidence>
<organism evidence="3 4">
    <name type="scientific">Corynebacterium massiliense DSM 45435</name>
    <dbReference type="NCBI Taxonomy" id="1121364"/>
    <lineage>
        <taxon>Bacteria</taxon>
        <taxon>Bacillati</taxon>
        <taxon>Actinomycetota</taxon>
        <taxon>Actinomycetes</taxon>
        <taxon>Mycobacteriales</taxon>
        <taxon>Corynebacteriaceae</taxon>
        <taxon>Corynebacterium</taxon>
    </lineage>
</organism>
<keyword evidence="2" id="KW-0812">Transmembrane</keyword>
<feature type="compositionally biased region" description="Polar residues" evidence="1">
    <location>
        <begin position="34"/>
        <end position="47"/>
    </location>
</feature>
<accession>A0ABY7U4S5</accession>
<feature type="transmembrane region" description="Helical" evidence="2">
    <location>
        <begin position="274"/>
        <end position="295"/>
    </location>
</feature>
<feature type="transmembrane region" description="Helical" evidence="2">
    <location>
        <begin position="345"/>
        <end position="371"/>
    </location>
</feature>
<reference evidence="3 4" key="1">
    <citation type="submission" date="2020-10" db="EMBL/GenBank/DDBJ databases">
        <title>Complete genome sequence of Corynebacterium massiliense DSM 45435, type strain of Corynebacterium massiliense.</title>
        <authorList>
            <person name="Busche T."/>
            <person name="Kalinowski J."/>
            <person name="Ruckert C."/>
        </authorList>
    </citation>
    <scope>NUCLEOTIDE SEQUENCE [LARGE SCALE GENOMIC DNA]</scope>
    <source>
        <strain evidence="3 4">DSM 45435</strain>
    </source>
</reference>
<feature type="region of interest" description="Disordered" evidence="1">
    <location>
        <begin position="1"/>
        <end position="58"/>
    </location>
</feature>
<evidence type="ECO:0000313" key="3">
    <source>
        <dbReference type="EMBL" id="WCZ31681.1"/>
    </source>
</evidence>
<proteinExistence type="predicted"/>
<keyword evidence="4" id="KW-1185">Reference proteome</keyword>
<sequence length="435" mass="46345">MPSGRPKKALASVRSRDFSTAKSPDLRRKYPETRTLQNESLSESESATADPENPKLSDTYSLVECRGVSATTDTSAPTRRVLIVADPGRATQDAQAVASDIERHLQSARGLAAEVTVQSELLRISADDTTGNRQARVFRDGYADGNAAGSADADGNAAGSADADAVILHTEMPRHDGQALIAVEEFPDEHVAIVSNPVFGAAGSRNRLRESLTEVSSALLAPDNGRGDGSNANHRDVHQRSAYRRSGPGALVRTMVGMVKQNEPWSTLPKMSGALAAAMGTGAFGVFYSSIWQMASFLSPLRMAVITVVSICIMVAWLIVSNKLWDRPRNDSAKAVIALYNGSTLLTLGMLVVGLYAVLFVAILLGGVAVIDPEFLAQQLGQPAEFTHYLRIAWLSTSMGVVAGALGAGFDSDADLRRITNGARDRQREYAASAD</sequence>
<gene>
    <name evidence="3" type="ORF">CMASS_01090</name>
</gene>